<dbReference type="InterPro" id="IPR050438">
    <property type="entry name" value="LMW_PTPase"/>
</dbReference>
<comment type="similarity">
    <text evidence="1">Belongs to the low molecular weight phosphotyrosine protein phosphatase family.</text>
</comment>
<dbReference type="InterPro" id="IPR017867">
    <property type="entry name" value="Tyr_phospatase_low_mol_wt"/>
</dbReference>
<keyword evidence="3" id="KW-0904">Protein phosphatase</keyword>
<evidence type="ECO:0000256" key="3">
    <source>
        <dbReference type="ARBA" id="ARBA00022912"/>
    </source>
</evidence>
<dbReference type="EMBL" id="JACEFG010000002">
    <property type="protein sequence ID" value="MBA2175264.1"/>
    <property type="molecule type" value="Genomic_DNA"/>
</dbReference>
<gene>
    <name evidence="7" type="ORF">H0266_10190</name>
</gene>
<dbReference type="CDD" id="cd16344">
    <property type="entry name" value="LMWPAP"/>
    <property type="match status" value="1"/>
</dbReference>
<feature type="active site" description="Nucleophile" evidence="4">
    <location>
        <position position="7"/>
    </location>
</feature>
<proteinExistence type="inferred from homology"/>
<evidence type="ECO:0000259" key="6">
    <source>
        <dbReference type="SMART" id="SM00226"/>
    </source>
</evidence>
<evidence type="ECO:0000256" key="2">
    <source>
        <dbReference type="ARBA" id="ARBA00022801"/>
    </source>
</evidence>
<keyword evidence="8" id="KW-1185">Reference proteome</keyword>
<feature type="active site" description="Nucleophile" evidence="4">
    <location>
        <position position="13"/>
    </location>
</feature>
<keyword evidence="2" id="KW-0378">Hydrolase</keyword>
<dbReference type="InterPro" id="IPR036196">
    <property type="entry name" value="Ptyr_pPase_sf"/>
</dbReference>
<evidence type="ECO:0000313" key="7">
    <source>
        <dbReference type="EMBL" id="MBA2175264.1"/>
    </source>
</evidence>
<evidence type="ECO:0000256" key="4">
    <source>
        <dbReference type="PIRSR" id="PIRSR617867-1"/>
    </source>
</evidence>
<dbReference type="SMART" id="SM00226">
    <property type="entry name" value="LMWPc"/>
    <property type="match status" value="1"/>
</dbReference>
<comment type="caution">
    <text evidence="7">The sequence shown here is derived from an EMBL/GenBank/DDBJ whole genome shotgun (WGS) entry which is preliminary data.</text>
</comment>
<dbReference type="InterPro" id="IPR023485">
    <property type="entry name" value="Ptyr_pPase"/>
</dbReference>
<feature type="domain" description="Phosphotyrosine protein phosphatase I" evidence="6">
    <location>
        <begin position="1"/>
        <end position="197"/>
    </location>
</feature>
<protein>
    <submittedName>
        <fullName evidence="7">Low molecular weight protein arginine phosphatase</fullName>
    </submittedName>
</protein>
<organism evidence="7 8">
    <name type="scientific">Halobacillus locisalis</name>
    <dbReference type="NCBI Taxonomy" id="220753"/>
    <lineage>
        <taxon>Bacteria</taxon>
        <taxon>Bacillati</taxon>
        <taxon>Bacillota</taxon>
        <taxon>Bacilli</taxon>
        <taxon>Bacillales</taxon>
        <taxon>Bacillaceae</taxon>
        <taxon>Halobacillus</taxon>
    </lineage>
</organism>
<reference evidence="7 8" key="1">
    <citation type="journal article" date="2004" name="Extremophiles">
        <title>Halobacillus locisalis sp. nov., a halophilic bacterium isolated from a marine solar saltern of the Yellow Sea in Korea.</title>
        <authorList>
            <person name="Yoon J.H."/>
            <person name="Kang K.H."/>
            <person name="Oh T.K."/>
            <person name="Park Y.H."/>
        </authorList>
    </citation>
    <scope>NUCLEOTIDE SEQUENCE [LARGE SCALE GENOMIC DNA]</scope>
    <source>
        <strain evidence="7 8">KCTC 3788</strain>
    </source>
</reference>
<dbReference type="PANTHER" id="PTHR11717:SF31">
    <property type="entry name" value="LOW MOLECULAR WEIGHT PROTEIN-TYROSINE-PHOSPHATASE ETP-RELATED"/>
    <property type="match status" value="1"/>
</dbReference>
<dbReference type="GO" id="GO:0004725">
    <property type="term" value="F:protein tyrosine phosphatase activity"/>
    <property type="evidence" value="ECO:0007669"/>
    <property type="project" value="InterPro"/>
</dbReference>
<dbReference type="PRINTS" id="PR00719">
    <property type="entry name" value="LMWPTPASE"/>
</dbReference>
<evidence type="ECO:0000256" key="1">
    <source>
        <dbReference type="ARBA" id="ARBA00011063"/>
    </source>
</evidence>
<keyword evidence="5" id="KW-0175">Coiled coil</keyword>
<dbReference type="PANTHER" id="PTHR11717">
    <property type="entry name" value="LOW MOLECULAR WEIGHT PROTEIN TYROSINE PHOSPHATASE"/>
    <property type="match status" value="1"/>
</dbReference>
<accession>A0A838CTK3</accession>
<evidence type="ECO:0000256" key="5">
    <source>
        <dbReference type="SAM" id="Coils"/>
    </source>
</evidence>
<sequence length="203" mass="23935">MNILFVCTGNTCRSPMAEAIMKAKWPKESVKSAGVFAGRGEPMASNSEVVLREKNLTLDHETSQITEEMLEWADLVLTMTDRHKQTLTLQYPNYESKYYTLKEYVLVDDLKWQELKESYSTFEEKRSHILREGMDKLSSRQMEEKLNRELEEDMRKIEEMERSFPDINISDPFGGNVNIYRETRDELEKHIELLVRKLENKDN</sequence>
<dbReference type="SUPFAM" id="SSF52788">
    <property type="entry name" value="Phosphotyrosine protein phosphatases I"/>
    <property type="match status" value="1"/>
</dbReference>
<dbReference type="AlphaFoldDB" id="A0A838CTK3"/>
<dbReference type="Proteomes" id="UP000571017">
    <property type="component" value="Unassembled WGS sequence"/>
</dbReference>
<feature type="coiled-coil region" evidence="5">
    <location>
        <begin position="140"/>
        <end position="197"/>
    </location>
</feature>
<dbReference type="Pfam" id="PF01451">
    <property type="entry name" value="LMWPc"/>
    <property type="match status" value="1"/>
</dbReference>
<evidence type="ECO:0000313" key="8">
    <source>
        <dbReference type="Proteomes" id="UP000571017"/>
    </source>
</evidence>
<dbReference type="Gene3D" id="3.40.50.2300">
    <property type="match status" value="1"/>
</dbReference>
<name>A0A838CTK3_9BACI</name>
<dbReference type="RefSeq" id="WP_181472290.1">
    <property type="nucleotide sequence ID" value="NZ_JACEFG010000002.1"/>
</dbReference>